<dbReference type="AlphaFoldDB" id="A0A814CDZ0"/>
<evidence type="ECO:0000313" key="5">
    <source>
        <dbReference type="EMBL" id="CAF3790565.1"/>
    </source>
</evidence>
<evidence type="ECO:0000313" key="3">
    <source>
        <dbReference type="EMBL" id="CAF1021927.1"/>
    </source>
</evidence>
<organism evidence="2 6">
    <name type="scientific">Didymodactylos carnosus</name>
    <dbReference type="NCBI Taxonomy" id="1234261"/>
    <lineage>
        <taxon>Eukaryota</taxon>
        <taxon>Metazoa</taxon>
        <taxon>Spiralia</taxon>
        <taxon>Gnathifera</taxon>
        <taxon>Rotifera</taxon>
        <taxon>Eurotatoria</taxon>
        <taxon>Bdelloidea</taxon>
        <taxon>Philodinida</taxon>
        <taxon>Philodinidae</taxon>
        <taxon>Didymodactylos</taxon>
    </lineage>
</organism>
<name>A0A814CDZ0_9BILA</name>
<sequence>MHSPITLAPSSASSSPVTNYHKFHRSGASHHQQSDLKELTHVLSELNTNFKRNVKVLQDLKDFIVKVCEKQETRPVDDNSGIHKLEQVSYLS</sequence>
<evidence type="ECO:0000313" key="2">
    <source>
        <dbReference type="EMBL" id="CAF0939551.1"/>
    </source>
</evidence>
<keyword evidence="6" id="KW-1185">Reference proteome</keyword>
<dbReference type="Proteomes" id="UP000677228">
    <property type="component" value="Unassembled WGS sequence"/>
</dbReference>
<feature type="compositionally biased region" description="Polar residues" evidence="1">
    <location>
        <begin position="8"/>
        <end position="18"/>
    </location>
</feature>
<dbReference type="OrthoDB" id="10021734at2759"/>
<gene>
    <name evidence="2" type="ORF">GPM918_LOCUS10632</name>
    <name evidence="3" type="ORF">OVA965_LOCUS15549</name>
    <name evidence="4" type="ORF">SRO942_LOCUS10633</name>
    <name evidence="5" type="ORF">TMI583_LOCUS15557</name>
</gene>
<evidence type="ECO:0000256" key="1">
    <source>
        <dbReference type="SAM" id="MobiDB-lite"/>
    </source>
</evidence>
<dbReference type="Proteomes" id="UP000663829">
    <property type="component" value="Unassembled WGS sequence"/>
</dbReference>
<dbReference type="EMBL" id="CAJOBC010002114">
    <property type="protein sequence ID" value="CAF3716235.1"/>
    <property type="molecule type" value="Genomic_DNA"/>
</dbReference>
<evidence type="ECO:0000313" key="4">
    <source>
        <dbReference type="EMBL" id="CAF3716235.1"/>
    </source>
</evidence>
<accession>A0A814CDZ0</accession>
<dbReference type="EMBL" id="CAJOBA010007028">
    <property type="protein sequence ID" value="CAF3790565.1"/>
    <property type="molecule type" value="Genomic_DNA"/>
</dbReference>
<dbReference type="EMBL" id="CAJNOQ010002114">
    <property type="protein sequence ID" value="CAF0939551.1"/>
    <property type="molecule type" value="Genomic_DNA"/>
</dbReference>
<dbReference type="EMBL" id="CAJNOK010007018">
    <property type="protein sequence ID" value="CAF1021927.1"/>
    <property type="molecule type" value="Genomic_DNA"/>
</dbReference>
<protein>
    <submittedName>
        <fullName evidence="2">Uncharacterized protein</fullName>
    </submittedName>
</protein>
<proteinExistence type="predicted"/>
<feature type="region of interest" description="Disordered" evidence="1">
    <location>
        <begin position="1"/>
        <end position="35"/>
    </location>
</feature>
<comment type="caution">
    <text evidence="2">The sequence shown here is derived from an EMBL/GenBank/DDBJ whole genome shotgun (WGS) entry which is preliminary data.</text>
</comment>
<dbReference type="Proteomes" id="UP000682733">
    <property type="component" value="Unassembled WGS sequence"/>
</dbReference>
<evidence type="ECO:0000313" key="6">
    <source>
        <dbReference type="Proteomes" id="UP000663829"/>
    </source>
</evidence>
<reference evidence="2" key="1">
    <citation type="submission" date="2021-02" db="EMBL/GenBank/DDBJ databases">
        <authorList>
            <person name="Nowell W R."/>
        </authorList>
    </citation>
    <scope>NUCLEOTIDE SEQUENCE</scope>
</reference>
<dbReference type="Proteomes" id="UP000681722">
    <property type="component" value="Unassembled WGS sequence"/>
</dbReference>